<evidence type="ECO:0000259" key="1">
    <source>
        <dbReference type="PROSITE" id="PS50053"/>
    </source>
</evidence>
<dbReference type="Gene3D" id="3.10.20.90">
    <property type="entry name" value="Phosphatidylinositol 3-kinase Catalytic Subunit, Chain A, domain 1"/>
    <property type="match status" value="1"/>
</dbReference>
<dbReference type="OrthoDB" id="442921at2759"/>
<feature type="domain" description="Ubiquitin-like" evidence="1">
    <location>
        <begin position="12"/>
        <end position="89"/>
    </location>
</feature>
<dbReference type="PANTHER" id="PTHR47813">
    <property type="entry name" value="UBIQUITIN-LIKE SUPERFAMILY PROTEIN"/>
    <property type="match status" value="1"/>
</dbReference>
<dbReference type="OMA" id="TIKYAGD"/>
<sequence>MSEEREDTKPKINITIKYAGDGEKQITVAVKRTTKFSKVFTAAEKKFEKDPGTLKFVLNGDRLRPEETPGDHDIEDDDIIYAFLEQQGGTRFIVFA</sequence>
<keyword evidence="3" id="KW-1185">Reference proteome</keyword>
<gene>
    <name evidence="2" type="ORF">ARMOST_09815</name>
</gene>
<evidence type="ECO:0000313" key="2">
    <source>
        <dbReference type="EMBL" id="SJL06476.1"/>
    </source>
</evidence>
<dbReference type="PANTHER" id="PTHR47813:SF2">
    <property type="entry name" value="UBIQUITIN-LIKE SUPERFAMILY PROTEIN"/>
    <property type="match status" value="1"/>
</dbReference>
<dbReference type="EMBL" id="FUEG01000007">
    <property type="protein sequence ID" value="SJL06476.1"/>
    <property type="molecule type" value="Genomic_DNA"/>
</dbReference>
<accession>A0A284RCJ3</accession>
<dbReference type="CDD" id="cd01763">
    <property type="entry name" value="Ubl_SUMO_like"/>
    <property type="match status" value="1"/>
</dbReference>
<reference evidence="3" key="1">
    <citation type="journal article" date="2017" name="Nat. Ecol. Evol.">
        <title>Genome expansion and lineage-specific genetic innovations in the forest pathogenic fungi Armillaria.</title>
        <authorList>
            <person name="Sipos G."/>
            <person name="Prasanna A.N."/>
            <person name="Walter M.C."/>
            <person name="O'Connor E."/>
            <person name="Balint B."/>
            <person name="Krizsan K."/>
            <person name="Kiss B."/>
            <person name="Hess J."/>
            <person name="Varga T."/>
            <person name="Slot J."/>
            <person name="Riley R."/>
            <person name="Boka B."/>
            <person name="Rigling D."/>
            <person name="Barry K."/>
            <person name="Lee J."/>
            <person name="Mihaltcheva S."/>
            <person name="LaButti K."/>
            <person name="Lipzen A."/>
            <person name="Waldron R."/>
            <person name="Moloney N.M."/>
            <person name="Sperisen C."/>
            <person name="Kredics L."/>
            <person name="Vagvoelgyi C."/>
            <person name="Patrignani A."/>
            <person name="Fitzpatrick D."/>
            <person name="Nagy I."/>
            <person name="Doyle S."/>
            <person name="Anderson J.B."/>
            <person name="Grigoriev I.V."/>
            <person name="Gueldener U."/>
            <person name="Muensterkoetter M."/>
            <person name="Nagy L.G."/>
        </authorList>
    </citation>
    <scope>NUCLEOTIDE SEQUENCE [LARGE SCALE GENOMIC DNA]</scope>
    <source>
        <strain evidence="3">C18/9</strain>
    </source>
</reference>
<proteinExistence type="predicted"/>
<dbReference type="SUPFAM" id="SSF54236">
    <property type="entry name" value="Ubiquitin-like"/>
    <property type="match status" value="1"/>
</dbReference>
<dbReference type="STRING" id="47428.A0A284RCJ3"/>
<name>A0A284RCJ3_ARMOS</name>
<dbReference type="Proteomes" id="UP000219338">
    <property type="component" value="Unassembled WGS sequence"/>
</dbReference>
<protein>
    <recommendedName>
        <fullName evidence="1">Ubiquitin-like domain-containing protein</fullName>
    </recommendedName>
</protein>
<organism evidence="2 3">
    <name type="scientific">Armillaria ostoyae</name>
    <name type="common">Armillaria root rot fungus</name>
    <dbReference type="NCBI Taxonomy" id="47428"/>
    <lineage>
        <taxon>Eukaryota</taxon>
        <taxon>Fungi</taxon>
        <taxon>Dikarya</taxon>
        <taxon>Basidiomycota</taxon>
        <taxon>Agaricomycotina</taxon>
        <taxon>Agaricomycetes</taxon>
        <taxon>Agaricomycetidae</taxon>
        <taxon>Agaricales</taxon>
        <taxon>Marasmiineae</taxon>
        <taxon>Physalacriaceae</taxon>
        <taxon>Armillaria</taxon>
    </lineage>
</organism>
<dbReference type="InterPro" id="IPR000626">
    <property type="entry name" value="Ubiquitin-like_dom"/>
</dbReference>
<dbReference type="AlphaFoldDB" id="A0A284RCJ3"/>
<dbReference type="PROSITE" id="PS50053">
    <property type="entry name" value="UBIQUITIN_2"/>
    <property type="match status" value="1"/>
</dbReference>
<dbReference type="InterPro" id="IPR029071">
    <property type="entry name" value="Ubiquitin-like_domsf"/>
</dbReference>
<dbReference type="Pfam" id="PF11976">
    <property type="entry name" value="Rad60-SLD"/>
    <property type="match status" value="1"/>
</dbReference>
<dbReference type="InterPro" id="IPR022617">
    <property type="entry name" value="Rad60/SUMO-like_dom"/>
</dbReference>
<evidence type="ECO:0000313" key="3">
    <source>
        <dbReference type="Proteomes" id="UP000219338"/>
    </source>
</evidence>